<dbReference type="GO" id="GO:0035513">
    <property type="term" value="P:oxidative RNA demethylation"/>
    <property type="evidence" value="ECO:0007669"/>
    <property type="project" value="TreeGrafter"/>
</dbReference>
<dbReference type="InterPro" id="IPR004574">
    <property type="entry name" value="Alkb"/>
</dbReference>
<evidence type="ECO:0000256" key="6">
    <source>
        <dbReference type="PIRSR" id="PIRSR604574-2"/>
    </source>
</evidence>
<dbReference type="InterPro" id="IPR037151">
    <property type="entry name" value="AlkB-like_sf"/>
</dbReference>
<evidence type="ECO:0000256" key="4">
    <source>
        <dbReference type="ARBA" id="ARBA00023002"/>
    </source>
</evidence>
<dbReference type="GO" id="GO:0003723">
    <property type="term" value="F:RNA binding"/>
    <property type="evidence" value="ECO:0007669"/>
    <property type="project" value="UniProtKB-UniRule"/>
</dbReference>
<comment type="cofactor">
    <cofactor evidence="6">
        <name>Fe(2+)</name>
        <dbReference type="ChEBI" id="CHEBI:29033"/>
    </cofactor>
    <text evidence="6">Binds 1 Fe(2+) ion per subunit.</text>
</comment>
<dbReference type="OrthoDB" id="6614653at2759"/>
<feature type="binding site" evidence="6">
    <location>
        <position position="289"/>
    </location>
    <ligand>
        <name>Fe cation</name>
        <dbReference type="ChEBI" id="CHEBI:24875"/>
        <note>catalytic</note>
    </ligand>
</feature>
<sequence>MQCCGRVAVLHPLVAVTHGWQFKETLQRSPERSGWKHEGQSMWNSGRVVLLLGSFIWRRCHTSRRTSCRSAPPVAFVGGVPPEMESEEVQKHLQQYGSCRVVKRCRGYLYVRFQEAQDLVAAVGAKHLVGGRDLTVEVAKAKKKQWYCEIDPDYPPRIRRLMDGVVHIQNMLSMAMQINIAKQVISLSSARAGFYTPRFEDRAMRLRMFCLGRHWDTQTHSYSDVRSDCDGRPVLAMPSNLKELVEGILSDLKQKCQPMAHKAHFPPMEPDTCIVNWYSTSGSLGVHQDLDESEQSIAAGIPVISISLGSSARFLYHPDHPDIPKDSDGCDGCDAISPRSALLRSGDIFIFGQEARRLRHGIAKVFPRTCPKKLVEVIETDGEGEAGRLNLTFRQTR</sequence>
<dbReference type="PANTHER" id="PTHR16557:SF2">
    <property type="entry name" value="NUCLEIC ACID DIOXYGENASE ALKBH1"/>
    <property type="match status" value="1"/>
</dbReference>
<keyword evidence="5 6" id="KW-0408">Iron</keyword>
<keyword evidence="2 6" id="KW-0479">Metal-binding</keyword>
<gene>
    <name evidence="10" type="ORF">C1SCF055_LOCUS17583</name>
</gene>
<evidence type="ECO:0000313" key="12">
    <source>
        <dbReference type="Proteomes" id="UP001152797"/>
    </source>
</evidence>
<feature type="binding site" evidence="6">
    <location>
        <position position="360"/>
    </location>
    <ligand>
        <name>Fe cation</name>
        <dbReference type="ChEBI" id="CHEBI:24875"/>
        <note>catalytic</note>
    </ligand>
</feature>
<dbReference type="GO" id="GO:0005737">
    <property type="term" value="C:cytoplasm"/>
    <property type="evidence" value="ECO:0007669"/>
    <property type="project" value="TreeGrafter"/>
</dbReference>
<protein>
    <submittedName>
        <fullName evidence="11">Alpha-ketoglutarate-dependent dioxygenase AlkB-like</fullName>
    </submittedName>
</protein>
<feature type="domain" description="RRM" evidence="8">
    <location>
        <begin position="73"/>
        <end position="141"/>
    </location>
</feature>
<evidence type="ECO:0000256" key="7">
    <source>
        <dbReference type="PROSITE-ProRule" id="PRU00176"/>
    </source>
</evidence>
<reference evidence="10" key="1">
    <citation type="submission" date="2022-10" db="EMBL/GenBank/DDBJ databases">
        <authorList>
            <person name="Chen Y."/>
            <person name="Dougan E. K."/>
            <person name="Chan C."/>
            <person name="Rhodes N."/>
            <person name="Thang M."/>
        </authorList>
    </citation>
    <scope>NUCLEOTIDE SEQUENCE</scope>
</reference>
<keyword evidence="3 11" id="KW-0223">Dioxygenase</keyword>
<keyword evidence="4" id="KW-0560">Oxidoreductase</keyword>
<evidence type="ECO:0000313" key="10">
    <source>
        <dbReference type="EMBL" id="CAI3990609.1"/>
    </source>
</evidence>
<accession>A0A9P1CFC0</accession>
<dbReference type="PROSITE" id="PS50102">
    <property type="entry name" value="RRM"/>
    <property type="match status" value="1"/>
</dbReference>
<dbReference type="SUPFAM" id="SSF51197">
    <property type="entry name" value="Clavaminate synthase-like"/>
    <property type="match status" value="1"/>
</dbReference>
<dbReference type="EMBL" id="CAMXCT030001496">
    <property type="protein sequence ID" value="CAL4777921.1"/>
    <property type="molecule type" value="Genomic_DNA"/>
</dbReference>
<dbReference type="InterPro" id="IPR005123">
    <property type="entry name" value="Oxoglu/Fe-dep_dioxygenase_dom"/>
</dbReference>
<dbReference type="InterPro" id="IPR012677">
    <property type="entry name" value="Nucleotide-bd_a/b_plait_sf"/>
</dbReference>
<feature type="binding site" evidence="6">
    <location>
        <position position="287"/>
    </location>
    <ligand>
        <name>Fe cation</name>
        <dbReference type="ChEBI" id="CHEBI:24875"/>
        <note>catalytic</note>
    </ligand>
</feature>
<organism evidence="10">
    <name type="scientific">Cladocopium goreaui</name>
    <dbReference type="NCBI Taxonomy" id="2562237"/>
    <lineage>
        <taxon>Eukaryota</taxon>
        <taxon>Sar</taxon>
        <taxon>Alveolata</taxon>
        <taxon>Dinophyceae</taxon>
        <taxon>Suessiales</taxon>
        <taxon>Symbiodiniaceae</taxon>
        <taxon>Cladocopium</taxon>
    </lineage>
</organism>
<dbReference type="CDD" id="cd00590">
    <property type="entry name" value="RRM_SF"/>
    <property type="match status" value="1"/>
</dbReference>
<evidence type="ECO:0000256" key="1">
    <source>
        <dbReference type="ARBA" id="ARBA00007879"/>
    </source>
</evidence>
<dbReference type="GO" id="GO:0035516">
    <property type="term" value="F:broad specificity oxidative DNA demethylase activity"/>
    <property type="evidence" value="ECO:0007669"/>
    <property type="project" value="TreeGrafter"/>
</dbReference>
<evidence type="ECO:0000313" key="11">
    <source>
        <dbReference type="EMBL" id="CAL4777921.1"/>
    </source>
</evidence>
<reference evidence="11 12" key="2">
    <citation type="submission" date="2024-05" db="EMBL/GenBank/DDBJ databases">
        <authorList>
            <person name="Chen Y."/>
            <person name="Shah S."/>
            <person name="Dougan E. K."/>
            <person name="Thang M."/>
            <person name="Chan C."/>
        </authorList>
    </citation>
    <scope>NUCLEOTIDE SEQUENCE [LARGE SCALE GENOMIC DNA]</scope>
</reference>
<dbReference type="Pfam" id="PF00076">
    <property type="entry name" value="RRM_1"/>
    <property type="match status" value="1"/>
</dbReference>
<evidence type="ECO:0000259" key="9">
    <source>
        <dbReference type="PROSITE" id="PS51471"/>
    </source>
</evidence>
<dbReference type="PANTHER" id="PTHR16557">
    <property type="entry name" value="ALKYLATED DNA REPAIR PROTEIN ALKB-RELATED"/>
    <property type="match status" value="1"/>
</dbReference>
<dbReference type="Proteomes" id="UP001152797">
    <property type="component" value="Unassembled WGS sequence"/>
</dbReference>
<dbReference type="Gene3D" id="2.60.120.590">
    <property type="entry name" value="Alpha-ketoglutarate-dependent dioxygenase AlkB-like"/>
    <property type="match status" value="1"/>
</dbReference>
<dbReference type="InterPro" id="IPR000504">
    <property type="entry name" value="RRM_dom"/>
</dbReference>
<evidence type="ECO:0000256" key="5">
    <source>
        <dbReference type="ARBA" id="ARBA00023004"/>
    </source>
</evidence>
<name>A0A9P1CFC0_9DINO</name>
<keyword evidence="7" id="KW-0694">RNA-binding</keyword>
<evidence type="ECO:0000256" key="3">
    <source>
        <dbReference type="ARBA" id="ARBA00022964"/>
    </source>
</evidence>
<dbReference type="PROSITE" id="PS51471">
    <property type="entry name" value="FE2OG_OXY"/>
    <property type="match status" value="1"/>
</dbReference>
<comment type="similarity">
    <text evidence="1">Belongs to the alkB family.</text>
</comment>
<evidence type="ECO:0000259" key="8">
    <source>
        <dbReference type="PROSITE" id="PS50102"/>
    </source>
</evidence>
<feature type="domain" description="Fe2OG dioxygenase" evidence="9">
    <location>
        <begin position="269"/>
        <end position="397"/>
    </location>
</feature>
<dbReference type="InterPro" id="IPR027450">
    <property type="entry name" value="AlkB-like"/>
</dbReference>
<dbReference type="InterPro" id="IPR035979">
    <property type="entry name" value="RBD_domain_sf"/>
</dbReference>
<dbReference type="Pfam" id="PF13532">
    <property type="entry name" value="2OG-FeII_Oxy_2"/>
    <property type="match status" value="1"/>
</dbReference>
<dbReference type="EMBL" id="CAMXCT010001496">
    <property type="protein sequence ID" value="CAI3990609.1"/>
    <property type="molecule type" value="Genomic_DNA"/>
</dbReference>
<dbReference type="AlphaFoldDB" id="A0A9P1CFC0"/>
<dbReference type="EMBL" id="CAMXCT020001496">
    <property type="protein sequence ID" value="CAL1143984.1"/>
    <property type="molecule type" value="Genomic_DNA"/>
</dbReference>
<dbReference type="GO" id="GO:0008198">
    <property type="term" value="F:ferrous iron binding"/>
    <property type="evidence" value="ECO:0007669"/>
    <property type="project" value="TreeGrafter"/>
</dbReference>
<dbReference type="SMART" id="SM00360">
    <property type="entry name" value="RRM"/>
    <property type="match status" value="1"/>
</dbReference>
<dbReference type="SUPFAM" id="SSF54928">
    <property type="entry name" value="RNA-binding domain, RBD"/>
    <property type="match status" value="1"/>
</dbReference>
<keyword evidence="12" id="KW-1185">Reference proteome</keyword>
<dbReference type="Gene3D" id="3.30.70.330">
    <property type="match status" value="1"/>
</dbReference>
<proteinExistence type="inferred from homology"/>
<dbReference type="GO" id="GO:0035515">
    <property type="term" value="F:oxidative RNA demethylase activity"/>
    <property type="evidence" value="ECO:0007669"/>
    <property type="project" value="TreeGrafter"/>
</dbReference>
<comment type="caution">
    <text evidence="10">The sequence shown here is derived from an EMBL/GenBank/DDBJ whole genome shotgun (WGS) entry which is preliminary data.</text>
</comment>
<evidence type="ECO:0000256" key="2">
    <source>
        <dbReference type="ARBA" id="ARBA00022723"/>
    </source>
</evidence>